<evidence type="ECO:0000313" key="2">
    <source>
        <dbReference type="Proteomes" id="UP000710440"/>
    </source>
</evidence>
<dbReference type="GeneID" id="66931363"/>
<reference evidence="1 2" key="1">
    <citation type="submission" date="2021-02" db="EMBL/GenBank/DDBJ databases">
        <title>Pan-genome distribution and transcriptional activeness of fungal secondary metabolism genes in Aspergillus section Fumigati.</title>
        <authorList>
            <person name="Takahashi H."/>
            <person name="Umemura M."/>
            <person name="Ninomiya A."/>
            <person name="Kusuya Y."/>
            <person name="Urayama S."/>
            <person name="Shimizu M."/>
            <person name="Watanabe A."/>
            <person name="Kamei K."/>
            <person name="Yaguchi T."/>
            <person name="Hagiwara D."/>
        </authorList>
    </citation>
    <scope>NUCLEOTIDE SEQUENCE [LARGE SCALE GENOMIC DNA]</scope>
    <source>
        <strain evidence="1 2">IFM 47045</strain>
    </source>
</reference>
<dbReference type="Proteomes" id="UP000710440">
    <property type="component" value="Unassembled WGS sequence"/>
</dbReference>
<name>A0A9P3C4R2_ASPVI</name>
<proteinExistence type="predicted"/>
<gene>
    <name evidence="1" type="ORF">Aspvir_003381</name>
</gene>
<dbReference type="InterPro" id="IPR008949">
    <property type="entry name" value="Isoprenoid_synthase_dom_sf"/>
</dbReference>
<dbReference type="RefSeq" id="XP_043130900.1">
    <property type="nucleotide sequence ID" value="XM_043274965.1"/>
</dbReference>
<comment type="caution">
    <text evidence="1">The sequence shown here is derived from an EMBL/GenBank/DDBJ whole genome shotgun (WGS) entry which is preliminary data.</text>
</comment>
<dbReference type="Gene3D" id="1.10.600.10">
    <property type="entry name" value="Farnesyl Diphosphate Synthase"/>
    <property type="match status" value="1"/>
</dbReference>
<sequence>MSFETSKALVEKLICILRGESQPDLDMPVERILVDLWRQMRSIDSSATEDLLLATCSLWSAQGSDARREFKDLGSYIDYRICDGGSVIVSPLTRFAMGLRLTNDDIEAVKEITMNMARQIPLLNDICSWEKELKKARESKADGAQLCSAVKIIADTLKIDAAAAQRLLWHMCRELEARHVQLAGEILAVYPHLSSYCRAIGYPMSGQEVWALQSERFNYARSLGIMHPFSEG</sequence>
<accession>A0A9P3C4R2</accession>
<keyword evidence="2" id="KW-1185">Reference proteome</keyword>
<dbReference type="OrthoDB" id="3004402at2759"/>
<organism evidence="1 2">
    <name type="scientific">Aspergillus viridinutans</name>
    <dbReference type="NCBI Taxonomy" id="75553"/>
    <lineage>
        <taxon>Eukaryota</taxon>
        <taxon>Fungi</taxon>
        <taxon>Dikarya</taxon>
        <taxon>Ascomycota</taxon>
        <taxon>Pezizomycotina</taxon>
        <taxon>Eurotiomycetes</taxon>
        <taxon>Eurotiomycetidae</taxon>
        <taxon>Eurotiales</taxon>
        <taxon>Aspergillaceae</taxon>
        <taxon>Aspergillus</taxon>
        <taxon>Aspergillus subgen. Fumigati</taxon>
    </lineage>
</organism>
<dbReference type="AlphaFoldDB" id="A0A9P3C4R2"/>
<dbReference type="SUPFAM" id="SSF48576">
    <property type="entry name" value="Terpenoid synthases"/>
    <property type="match status" value="1"/>
</dbReference>
<dbReference type="Pfam" id="PF19086">
    <property type="entry name" value="Terpene_syn_C_2"/>
    <property type="match status" value="1"/>
</dbReference>
<dbReference type="EMBL" id="BOPL01000015">
    <property type="protein sequence ID" value="GIK07714.1"/>
    <property type="molecule type" value="Genomic_DNA"/>
</dbReference>
<protein>
    <submittedName>
        <fullName evidence="1">Uncharacterized protein</fullName>
    </submittedName>
</protein>
<evidence type="ECO:0000313" key="1">
    <source>
        <dbReference type="EMBL" id="GIK07714.1"/>
    </source>
</evidence>